<evidence type="ECO:0000256" key="1">
    <source>
        <dbReference type="SAM" id="Phobius"/>
    </source>
</evidence>
<reference evidence="2 3" key="1">
    <citation type="submission" date="2016-11" db="EMBL/GenBank/DDBJ databases">
        <authorList>
            <person name="Jaros S."/>
            <person name="Januszkiewicz K."/>
            <person name="Wedrychowicz H."/>
        </authorList>
    </citation>
    <scope>NUCLEOTIDE SEQUENCE [LARGE SCALE GENOMIC DNA]</scope>
    <source>
        <strain evidence="2 3">DSM 27406</strain>
    </source>
</reference>
<evidence type="ECO:0000313" key="3">
    <source>
        <dbReference type="Proteomes" id="UP000184420"/>
    </source>
</evidence>
<keyword evidence="1" id="KW-1133">Transmembrane helix</keyword>
<proteinExistence type="predicted"/>
<feature type="transmembrane region" description="Helical" evidence="1">
    <location>
        <begin position="38"/>
        <end position="56"/>
    </location>
</feature>
<evidence type="ECO:0000313" key="2">
    <source>
        <dbReference type="EMBL" id="SHM04164.1"/>
    </source>
</evidence>
<feature type="transmembrane region" description="Helical" evidence="1">
    <location>
        <begin position="7"/>
        <end position="32"/>
    </location>
</feature>
<dbReference type="Proteomes" id="UP000184420">
    <property type="component" value="Unassembled WGS sequence"/>
</dbReference>
<dbReference type="STRING" id="1419482.SAMN05444266_106165"/>
<keyword evidence="1" id="KW-0472">Membrane</keyword>
<dbReference type="AlphaFoldDB" id="A0A1M7FJE0"/>
<name>A0A1M7FJE0_9BACT</name>
<protein>
    <submittedName>
        <fullName evidence="2">Uncharacterized protein</fullName>
    </submittedName>
</protein>
<organism evidence="2 3">
    <name type="scientific">Chitinophaga jiangningensis</name>
    <dbReference type="NCBI Taxonomy" id="1419482"/>
    <lineage>
        <taxon>Bacteria</taxon>
        <taxon>Pseudomonadati</taxon>
        <taxon>Bacteroidota</taxon>
        <taxon>Chitinophagia</taxon>
        <taxon>Chitinophagales</taxon>
        <taxon>Chitinophagaceae</taxon>
        <taxon>Chitinophaga</taxon>
    </lineage>
</organism>
<keyword evidence="3" id="KW-1185">Reference proteome</keyword>
<dbReference type="EMBL" id="FRBL01000006">
    <property type="protein sequence ID" value="SHM04164.1"/>
    <property type="molecule type" value="Genomic_DNA"/>
</dbReference>
<sequence length="88" mass="10217">MISISIWFTLTGIAYWYNIDLYFHLAIQTVWLTGEVKLWRLLAIFALIHLTVLQLNKHTAIYKIGRYPYNGRKTAQSCLSLTKATGRL</sequence>
<gene>
    <name evidence="2" type="ORF">SAMN05444266_106165</name>
</gene>
<accession>A0A1M7FJE0</accession>
<keyword evidence="1" id="KW-0812">Transmembrane</keyword>